<feature type="compositionally biased region" description="Acidic residues" evidence="1">
    <location>
        <begin position="432"/>
        <end position="447"/>
    </location>
</feature>
<dbReference type="AlphaFoldDB" id="A0A8H7ZBI2"/>
<dbReference type="EMBL" id="JAEOAQ010000007">
    <property type="protein sequence ID" value="KAG5417459.1"/>
    <property type="molecule type" value="Genomic_DNA"/>
</dbReference>
<comment type="caution">
    <text evidence="2">The sequence shown here is derived from an EMBL/GenBank/DDBJ whole genome shotgun (WGS) entry which is preliminary data.</text>
</comment>
<name>A0A8H7ZBI2_9ASCO</name>
<sequence>MSTSPSSDNEDNASSFIDEASAAAVATAAAASTTDSQDLQQLSVEQLNQYQDKISREFKSLSKDYLNKRLSRINVMLDKLNSSIKLATANDKSWLKIYNFEIETINNIMTNTEDLIMVGNKTISNKPDLLKSMDEYEVELQEIFTNLQSPFDFDDTFKFDNGEINNELNNSHLHLSKLPFPFLFNQSFKPHRDELKSISLEKDYQSKLIRNNCRNNSTIVWNQYYMKLNQYKNKLLDNAQRDLNQLYKDYHQLNESRNEELLDRYYYRSLISPQYLSESIDNSINMTNTDDLEAIVKTNHDSNYVELDTRLNPKNKIELSMIRQQDKRNDNLVGATHAAIKRRYSKAFKLRNGDTAAVAVAYGTNQSRVDDDLQLIRRKIRCQNEKKQHGSIRDEDDNVYSRTLHDYSDEEDAREEQGDKEDEGGREKEDHGDYEEIMEEYDVEEDMTPAQLEERKIYKHVLNNRPNSTSSKFRMLELPPLENFPRL</sequence>
<organism evidence="2 3">
    <name type="scientific">Candida metapsilosis</name>
    <dbReference type="NCBI Taxonomy" id="273372"/>
    <lineage>
        <taxon>Eukaryota</taxon>
        <taxon>Fungi</taxon>
        <taxon>Dikarya</taxon>
        <taxon>Ascomycota</taxon>
        <taxon>Saccharomycotina</taxon>
        <taxon>Pichiomycetes</taxon>
        <taxon>Debaryomycetaceae</taxon>
        <taxon>Candida/Lodderomyces clade</taxon>
        <taxon>Candida</taxon>
    </lineage>
</organism>
<gene>
    <name evidence="2" type="ORF">I9W82_005093</name>
</gene>
<feature type="region of interest" description="Disordered" evidence="1">
    <location>
        <begin position="383"/>
        <end position="448"/>
    </location>
</feature>
<dbReference type="GeneID" id="93653722"/>
<keyword evidence="3" id="KW-1185">Reference proteome</keyword>
<dbReference type="RefSeq" id="XP_067546575.1">
    <property type="nucleotide sequence ID" value="XM_067694234.1"/>
</dbReference>
<accession>A0A8H7ZBI2</accession>
<proteinExistence type="predicted"/>
<reference evidence="2 3" key="1">
    <citation type="submission" date="2020-12" db="EMBL/GenBank/DDBJ databases">
        <title>Effect of drift, selection, and recombination on the evolution of hybrid genomes in Candida yeast pathogens.</title>
        <authorList>
            <person name="Mixao V."/>
            <person name="Ksiezopolska E."/>
            <person name="Saus E."/>
            <person name="Boekhout T."/>
            <person name="Gacser A."/>
            <person name="Gabaldon T."/>
        </authorList>
    </citation>
    <scope>NUCLEOTIDE SEQUENCE [LARGE SCALE GENOMIC DNA]</scope>
    <source>
        <strain evidence="2 3">BP57</strain>
    </source>
</reference>
<protein>
    <submittedName>
        <fullName evidence="2">Uncharacterized protein</fullName>
    </submittedName>
</protein>
<feature type="compositionally biased region" description="Acidic residues" evidence="1">
    <location>
        <begin position="408"/>
        <end position="422"/>
    </location>
</feature>
<dbReference type="OrthoDB" id="4083233at2759"/>
<evidence type="ECO:0000256" key="1">
    <source>
        <dbReference type="SAM" id="MobiDB-lite"/>
    </source>
</evidence>
<dbReference type="Proteomes" id="UP000669133">
    <property type="component" value="Unassembled WGS sequence"/>
</dbReference>
<evidence type="ECO:0000313" key="2">
    <source>
        <dbReference type="EMBL" id="KAG5417459.1"/>
    </source>
</evidence>
<feature type="compositionally biased region" description="Basic and acidic residues" evidence="1">
    <location>
        <begin position="383"/>
        <end position="393"/>
    </location>
</feature>
<evidence type="ECO:0000313" key="3">
    <source>
        <dbReference type="Proteomes" id="UP000669133"/>
    </source>
</evidence>